<protein>
    <submittedName>
        <fullName evidence="2">DUF2784 domain-containing protein</fullName>
    </submittedName>
</protein>
<feature type="transmembrane region" description="Helical" evidence="1">
    <location>
        <begin position="104"/>
        <end position="125"/>
    </location>
</feature>
<dbReference type="RefSeq" id="WP_309263095.1">
    <property type="nucleotide sequence ID" value="NZ_JARUHG010000004.1"/>
</dbReference>
<evidence type="ECO:0000313" key="3">
    <source>
        <dbReference type="Proteomes" id="UP001233535"/>
    </source>
</evidence>
<organism evidence="2 3">
    <name type="scientific">Lysobacter arvi</name>
    <dbReference type="NCBI Taxonomy" id="3038776"/>
    <lineage>
        <taxon>Bacteria</taxon>
        <taxon>Pseudomonadati</taxon>
        <taxon>Pseudomonadota</taxon>
        <taxon>Gammaproteobacteria</taxon>
        <taxon>Lysobacterales</taxon>
        <taxon>Lysobacteraceae</taxon>
        <taxon>Lysobacter</taxon>
    </lineage>
</organism>
<feature type="transmembrane region" description="Helical" evidence="1">
    <location>
        <begin position="12"/>
        <end position="32"/>
    </location>
</feature>
<evidence type="ECO:0000313" key="2">
    <source>
        <dbReference type="EMBL" id="MDR0183962.1"/>
    </source>
</evidence>
<gene>
    <name evidence="2" type="ORF">P8609_13440</name>
</gene>
<sequence length="132" mass="14925">MTPALAALLADALLVLHVGIVAFVVFGALAIVVGRTRWRWVRGFGWRLTHVLLMVFIALQAWLGALCPLTVWEQALRRRAGQTSYGESFIEHWLSRLIFFDAPWWSFVAAYSAFATLVIAAWFLVPPQRNRA</sequence>
<evidence type="ECO:0000256" key="1">
    <source>
        <dbReference type="SAM" id="Phobius"/>
    </source>
</evidence>
<reference evidence="2 3" key="1">
    <citation type="submission" date="2023-04" db="EMBL/GenBank/DDBJ databases">
        <title>Lysobacter sp. strain UC isolated from soil sample.</title>
        <authorList>
            <person name="Choksket S."/>
            <person name="Harshvardhan F."/>
            <person name="Rana R."/>
            <person name="Patil P.B."/>
            <person name="Korpole S."/>
        </authorList>
    </citation>
    <scope>NUCLEOTIDE SEQUENCE [LARGE SCALE GENOMIC DNA]</scope>
    <source>
        <strain evidence="2 3">UC</strain>
    </source>
</reference>
<comment type="caution">
    <text evidence="2">The sequence shown here is derived from an EMBL/GenBank/DDBJ whole genome shotgun (WGS) entry which is preliminary data.</text>
</comment>
<keyword evidence="1" id="KW-0812">Transmembrane</keyword>
<accession>A0ABU1CGA4</accession>
<dbReference type="Proteomes" id="UP001233535">
    <property type="component" value="Unassembled WGS sequence"/>
</dbReference>
<dbReference type="InterPro" id="IPR021218">
    <property type="entry name" value="DUF2784"/>
</dbReference>
<keyword evidence="1" id="KW-0472">Membrane</keyword>
<feature type="transmembrane region" description="Helical" evidence="1">
    <location>
        <begin position="44"/>
        <end position="63"/>
    </location>
</feature>
<keyword evidence="1" id="KW-1133">Transmembrane helix</keyword>
<dbReference type="EMBL" id="JARUHG010000004">
    <property type="protein sequence ID" value="MDR0183962.1"/>
    <property type="molecule type" value="Genomic_DNA"/>
</dbReference>
<proteinExistence type="predicted"/>
<dbReference type="Pfam" id="PF10861">
    <property type="entry name" value="DUF2784"/>
    <property type="match status" value="1"/>
</dbReference>
<keyword evidence="3" id="KW-1185">Reference proteome</keyword>
<name>A0ABU1CGA4_9GAMM</name>